<organism evidence="1 2">
    <name type="scientific">Fusarium keratoplasticum</name>
    <dbReference type="NCBI Taxonomy" id="1328300"/>
    <lineage>
        <taxon>Eukaryota</taxon>
        <taxon>Fungi</taxon>
        <taxon>Dikarya</taxon>
        <taxon>Ascomycota</taxon>
        <taxon>Pezizomycotina</taxon>
        <taxon>Sordariomycetes</taxon>
        <taxon>Hypocreomycetidae</taxon>
        <taxon>Hypocreales</taxon>
        <taxon>Nectriaceae</taxon>
        <taxon>Fusarium</taxon>
        <taxon>Fusarium solani species complex</taxon>
    </lineage>
</organism>
<dbReference type="EMBL" id="CM046511">
    <property type="protein sequence ID" value="KAI8657986.1"/>
    <property type="molecule type" value="Genomic_DNA"/>
</dbReference>
<protein>
    <submittedName>
        <fullName evidence="1">Uncharacterized protein</fullName>
    </submittedName>
</protein>
<name>A0ACC0QMV2_9HYPO</name>
<sequence length="528" mass="58691">MSDPFSIASGSAGLVSLGLTLCKGLAEYISAIKSHGEDVRNLETKLNTLQMFLAAVDTTLKELPHLQGCRLPGDVVKLVEASLDQSKDGMVRLAGHLEECSRRIQSTCSLPACPSNLHKMGKRAVYYFRRGTLKELEQMLGSVQDQLSLSLTLLNVRFLTSQSQDYRQIAEYMSLSTTRLLSLQSSVTGLEKNISNTSETVTTLSEKLAMAQDSLQLTTAQFHELATSLQRLLQRVISLLALIAIPLLNVTLTVLRRAYRDVPRSILSLPTDNILFEDMIGRSFSLQFSLVCEWQIFEAFLTTRFEDTPGESFVNSGQYHLLDGLQGTVLPRSRRGWANSISPGSKVVMSLRAENHFPEHCPRCGAALNNGPGSRVVKCTTIGCWTAFQETRDAIEDFLENGSELEALNTTTIIPFNLRAKGLALDLVVQNMANAFNQFFNPIALQAIIWKYYAVYIAIDIAYAMDIYLWFPKTKEFTIEETSLVFDFPGKDGRKMAATALANRIREGGDTDRESDSVKVDMNHVKSK</sequence>
<accession>A0ACC0QMV2</accession>
<proteinExistence type="predicted"/>
<gene>
    <name evidence="1" type="ORF">NCS57_01178900</name>
</gene>
<comment type="caution">
    <text evidence="1">The sequence shown here is derived from an EMBL/GenBank/DDBJ whole genome shotgun (WGS) entry which is preliminary data.</text>
</comment>
<evidence type="ECO:0000313" key="2">
    <source>
        <dbReference type="Proteomes" id="UP001065298"/>
    </source>
</evidence>
<dbReference type="Proteomes" id="UP001065298">
    <property type="component" value="Chromosome 9"/>
</dbReference>
<evidence type="ECO:0000313" key="1">
    <source>
        <dbReference type="EMBL" id="KAI8657986.1"/>
    </source>
</evidence>
<reference evidence="1" key="1">
    <citation type="submission" date="2022-06" db="EMBL/GenBank/DDBJ databases">
        <title>Fusarium solani species complex genomes reveal bases of compartmentalisation and animal pathogenesis.</title>
        <authorList>
            <person name="Tsai I.J."/>
        </authorList>
    </citation>
    <scope>NUCLEOTIDE SEQUENCE</scope>
    <source>
        <strain evidence="1">Fu6.1</strain>
    </source>
</reference>
<keyword evidence="2" id="KW-1185">Reference proteome</keyword>